<dbReference type="CDD" id="cd09992">
    <property type="entry name" value="HDAC_classII"/>
    <property type="match status" value="1"/>
</dbReference>
<dbReference type="PANTHER" id="PTHR10625">
    <property type="entry name" value="HISTONE DEACETYLASE HDAC1-RELATED"/>
    <property type="match status" value="1"/>
</dbReference>
<gene>
    <name evidence="3" type="ORF">SAMN02745221_01507</name>
</gene>
<dbReference type="PANTHER" id="PTHR10625:SF10">
    <property type="entry name" value="HISTONE DEACETYLASE HDAC1"/>
    <property type="match status" value="1"/>
</dbReference>
<dbReference type="InterPro" id="IPR023801">
    <property type="entry name" value="His_deacetylse_dom"/>
</dbReference>
<dbReference type="GO" id="GO:0040029">
    <property type="term" value="P:epigenetic regulation of gene expression"/>
    <property type="evidence" value="ECO:0007669"/>
    <property type="project" value="TreeGrafter"/>
</dbReference>
<dbReference type="InterPro" id="IPR023696">
    <property type="entry name" value="Ureohydrolase_dom_sf"/>
</dbReference>
<keyword evidence="4" id="KW-1185">Reference proteome</keyword>
<dbReference type="GO" id="GO:0004407">
    <property type="term" value="F:histone deacetylase activity"/>
    <property type="evidence" value="ECO:0007669"/>
    <property type="project" value="TreeGrafter"/>
</dbReference>
<reference evidence="4" key="1">
    <citation type="submission" date="2016-11" db="EMBL/GenBank/DDBJ databases">
        <authorList>
            <person name="Varghese N."/>
            <person name="Submissions S."/>
        </authorList>
    </citation>
    <scope>NUCLEOTIDE SEQUENCE [LARGE SCALE GENOMIC DNA]</scope>
    <source>
        <strain evidence="4">DSM 11003</strain>
    </source>
</reference>
<proteinExistence type="inferred from homology"/>
<dbReference type="InterPro" id="IPR037138">
    <property type="entry name" value="His_deacetylse_dom_sf"/>
</dbReference>
<dbReference type="PRINTS" id="PR01270">
    <property type="entry name" value="HDASUPER"/>
</dbReference>
<feature type="domain" description="Histone deacetylase" evidence="2">
    <location>
        <begin position="69"/>
        <end position="276"/>
    </location>
</feature>
<organism evidence="3 4">
    <name type="scientific">Thermosyntropha lipolytica DSM 11003</name>
    <dbReference type="NCBI Taxonomy" id="1123382"/>
    <lineage>
        <taxon>Bacteria</taxon>
        <taxon>Bacillati</taxon>
        <taxon>Bacillota</taxon>
        <taxon>Clostridia</taxon>
        <taxon>Eubacteriales</taxon>
        <taxon>Syntrophomonadaceae</taxon>
        <taxon>Thermosyntropha</taxon>
    </lineage>
</organism>
<comment type="similarity">
    <text evidence="1">Belongs to the histone deacetylase family.</text>
</comment>
<dbReference type="InterPro" id="IPR000286">
    <property type="entry name" value="HDACs"/>
</dbReference>
<evidence type="ECO:0000256" key="1">
    <source>
        <dbReference type="ARBA" id="ARBA00005947"/>
    </source>
</evidence>
<dbReference type="STRING" id="1123382.SAMN02745221_01507"/>
<dbReference type="Proteomes" id="UP000242329">
    <property type="component" value="Unassembled WGS sequence"/>
</dbReference>
<evidence type="ECO:0000313" key="3">
    <source>
        <dbReference type="EMBL" id="SHH02642.1"/>
    </source>
</evidence>
<dbReference type="Pfam" id="PF00850">
    <property type="entry name" value="Hist_deacetyl"/>
    <property type="match status" value="1"/>
</dbReference>
<protein>
    <submittedName>
        <fullName evidence="3">Acetoin utilization deacetylase AcuC</fullName>
    </submittedName>
</protein>
<dbReference type="SUPFAM" id="SSF52768">
    <property type="entry name" value="Arginase/deacetylase"/>
    <property type="match status" value="1"/>
</dbReference>
<name>A0A1M5PLL9_9FIRM</name>
<evidence type="ECO:0000313" key="4">
    <source>
        <dbReference type="Proteomes" id="UP000242329"/>
    </source>
</evidence>
<accession>A0A1M5PLL9</accession>
<dbReference type="AlphaFoldDB" id="A0A1M5PLL9"/>
<sequence>MMKPTGVIFFPAFDWAISPTHPEREERLLYTRDQLFEEGIMDLPHIKEYKPELASFKDVLRVHFCVPSVEERIIEAHLVAAGSALKLADAFLAGEIKNGFAIVRPPGHHAMTVSHANRGFCDINNEAIMIEYVRKKYGIKKVAIVDTDVHHGDGTQEIYYNDPDVLFISFHQDGRTLYPGTGFTSEAGWGRGYGTTINIPLPPRTSDEGIHYVLDNLVLPILEDFKPDLVVNSAGQDNHYTDPLADMCFTAQGYALLNKKLKPDIAVLEGGYSVETALPYVNMGIIMAMAGLDFSNLKEPDYSQNRLRNGSSHLDYLKKLVEKQLFLYRNREEVVNKQYAENKNRFYVEQKSIFYDTEYLYEMQNNKLRLCPECQGYRVIESTARHRDGITYNVGCISIPVNCCRNCHDEARAVYIDMQEKARYDMVYLQDRIDDRYYSFHVQKGIEKVW</sequence>
<evidence type="ECO:0000259" key="2">
    <source>
        <dbReference type="Pfam" id="PF00850"/>
    </source>
</evidence>
<dbReference type="EMBL" id="FQWY01000024">
    <property type="protein sequence ID" value="SHH02642.1"/>
    <property type="molecule type" value="Genomic_DNA"/>
</dbReference>
<dbReference type="Gene3D" id="3.40.800.20">
    <property type="entry name" value="Histone deacetylase domain"/>
    <property type="match status" value="1"/>
</dbReference>